<dbReference type="GO" id="GO:0012501">
    <property type="term" value="P:programmed cell death"/>
    <property type="evidence" value="ECO:0007669"/>
    <property type="project" value="InterPro"/>
</dbReference>
<evidence type="ECO:0000256" key="3">
    <source>
        <dbReference type="ARBA" id="ARBA00023136"/>
    </source>
</evidence>
<dbReference type="GO" id="GO:0005737">
    <property type="term" value="C:cytoplasm"/>
    <property type="evidence" value="ECO:0007669"/>
    <property type="project" value="TreeGrafter"/>
</dbReference>
<protein>
    <recommendedName>
        <fullName evidence="4">Gasdermin pore forming domain-containing protein</fullName>
    </recommendedName>
</protein>
<keyword evidence="6" id="KW-1185">Reference proteome</keyword>
<dbReference type="InterPro" id="IPR042377">
    <property type="entry name" value="GSDME"/>
</dbReference>
<dbReference type="PANTHER" id="PTHR15207:SF1">
    <property type="entry name" value="GASDERMIN-E"/>
    <property type="match status" value="1"/>
</dbReference>
<accession>A0AAD1W3G5</accession>
<dbReference type="Pfam" id="PF04598">
    <property type="entry name" value="Gasdermin"/>
    <property type="match status" value="1"/>
</dbReference>
<keyword evidence="3" id="KW-0472">Membrane</keyword>
<dbReference type="GO" id="GO:0012505">
    <property type="term" value="C:endomembrane system"/>
    <property type="evidence" value="ECO:0007669"/>
    <property type="project" value="UniProtKB-SubCell"/>
</dbReference>
<dbReference type="Proteomes" id="UP001295444">
    <property type="component" value="Chromosome 04"/>
</dbReference>
<evidence type="ECO:0000313" key="6">
    <source>
        <dbReference type="Proteomes" id="UP001295444"/>
    </source>
</evidence>
<feature type="domain" description="Gasdermin pore forming" evidence="4">
    <location>
        <begin position="1"/>
        <end position="248"/>
    </location>
</feature>
<dbReference type="InterPro" id="IPR040460">
    <property type="entry name" value="Gasdermin_pore"/>
</dbReference>
<evidence type="ECO:0000259" key="4">
    <source>
        <dbReference type="Pfam" id="PF04598"/>
    </source>
</evidence>
<dbReference type="EMBL" id="OW240915">
    <property type="protein sequence ID" value="CAH2282650.1"/>
    <property type="molecule type" value="Genomic_DNA"/>
</dbReference>
<evidence type="ECO:0000256" key="2">
    <source>
        <dbReference type="ARBA" id="ARBA00009279"/>
    </source>
</evidence>
<comment type="similarity">
    <text evidence="2">Belongs to the gasdermin family.</text>
</comment>
<dbReference type="AlphaFoldDB" id="A0AAD1W3G5"/>
<evidence type="ECO:0000313" key="5">
    <source>
        <dbReference type="EMBL" id="CAH2282650.1"/>
    </source>
</evidence>
<name>A0AAD1W3G5_PELCU</name>
<reference evidence="5" key="1">
    <citation type="submission" date="2022-03" db="EMBL/GenBank/DDBJ databases">
        <authorList>
            <person name="Alioto T."/>
            <person name="Alioto T."/>
            <person name="Gomez Garrido J."/>
        </authorList>
    </citation>
    <scope>NUCLEOTIDE SEQUENCE</scope>
</reference>
<sequence>MFAKATKNFLKYIDAGGELIPVSSLNDSDKAQLLSVVSKKRRFWFWQKPKYHFPSLTCMLSDVLVENKAVKPVVVESEFVRYEETCGDVIRGNIGADVGALHMSVAGVECIESQSSFGTLRKQEVDLQHLMKDVQERRIEMQHPFISQLHENRNDVLCVLKEKIVTTQTCVMTEHTQAGEAVGGHIGIKGKVVKVSVNENGKFMKDENTLLEIPAPTVIAFGVVELYVKQDGRFEFCLLSEKQGGFEKENVLSKYDYDDIDSGKDLDLKRKVVQSNVSLTFLKQDLLEFAEPFLVLDEIPEAQRLDLYKAMCEILYDVQTVALLQSMVDEICSGYKPSLTALDELKSSQRKQAQIILHFAGYNIQNGNFIEPAKKDVLAALHILLSSLNEKKRTLKLV</sequence>
<evidence type="ECO:0000256" key="1">
    <source>
        <dbReference type="ARBA" id="ARBA00004308"/>
    </source>
</evidence>
<dbReference type="PANTHER" id="PTHR15207">
    <property type="entry name" value="NONSYNDROMIC HEARING IMPAIRMENT PROTEIN"/>
    <property type="match status" value="1"/>
</dbReference>
<proteinExistence type="inferred from homology"/>
<comment type="subcellular location">
    <subcellularLocation>
        <location evidence="1">Endomembrane system</location>
    </subcellularLocation>
</comment>
<organism evidence="5 6">
    <name type="scientific">Pelobates cultripes</name>
    <name type="common">Western spadefoot toad</name>
    <dbReference type="NCBI Taxonomy" id="61616"/>
    <lineage>
        <taxon>Eukaryota</taxon>
        <taxon>Metazoa</taxon>
        <taxon>Chordata</taxon>
        <taxon>Craniata</taxon>
        <taxon>Vertebrata</taxon>
        <taxon>Euteleostomi</taxon>
        <taxon>Amphibia</taxon>
        <taxon>Batrachia</taxon>
        <taxon>Anura</taxon>
        <taxon>Pelobatoidea</taxon>
        <taxon>Pelobatidae</taxon>
        <taxon>Pelobates</taxon>
    </lineage>
</organism>
<gene>
    <name evidence="5" type="ORF">PECUL_23A015312</name>
</gene>